<comment type="caution">
    <text evidence="2">The sequence shown here is derived from an EMBL/GenBank/DDBJ whole genome shotgun (WGS) entry which is preliminary data.</text>
</comment>
<sequence length="69" mass="7310">MRLKSQLSFMSGSIDSGSVSNPVTLTKSGPGGMLTVVTQEHINKELSNSGGIVRFVTKTVMYKGHNAPT</sequence>
<organism evidence="2 3">
    <name type="scientific">Dreissena polymorpha</name>
    <name type="common">Zebra mussel</name>
    <name type="synonym">Mytilus polymorpha</name>
    <dbReference type="NCBI Taxonomy" id="45954"/>
    <lineage>
        <taxon>Eukaryota</taxon>
        <taxon>Metazoa</taxon>
        <taxon>Spiralia</taxon>
        <taxon>Lophotrochozoa</taxon>
        <taxon>Mollusca</taxon>
        <taxon>Bivalvia</taxon>
        <taxon>Autobranchia</taxon>
        <taxon>Heteroconchia</taxon>
        <taxon>Euheterodonta</taxon>
        <taxon>Imparidentia</taxon>
        <taxon>Neoheterodontei</taxon>
        <taxon>Myida</taxon>
        <taxon>Dreissenoidea</taxon>
        <taxon>Dreissenidae</taxon>
        <taxon>Dreissena</taxon>
    </lineage>
</organism>
<reference evidence="2" key="1">
    <citation type="journal article" date="2019" name="bioRxiv">
        <title>The Genome of the Zebra Mussel, Dreissena polymorpha: A Resource for Invasive Species Research.</title>
        <authorList>
            <person name="McCartney M.A."/>
            <person name="Auch B."/>
            <person name="Kono T."/>
            <person name="Mallez S."/>
            <person name="Zhang Y."/>
            <person name="Obille A."/>
            <person name="Becker A."/>
            <person name="Abrahante J.E."/>
            <person name="Garbe J."/>
            <person name="Badalamenti J.P."/>
            <person name="Herman A."/>
            <person name="Mangelson H."/>
            <person name="Liachko I."/>
            <person name="Sullivan S."/>
            <person name="Sone E.D."/>
            <person name="Koren S."/>
            <person name="Silverstein K.A.T."/>
            <person name="Beckman K.B."/>
            <person name="Gohl D.M."/>
        </authorList>
    </citation>
    <scope>NUCLEOTIDE SEQUENCE</scope>
    <source>
        <strain evidence="2">Duluth1</strain>
        <tissue evidence="2">Whole animal</tissue>
    </source>
</reference>
<proteinExistence type="predicted"/>
<evidence type="ECO:0000256" key="1">
    <source>
        <dbReference type="SAM" id="MobiDB-lite"/>
    </source>
</evidence>
<evidence type="ECO:0000313" key="3">
    <source>
        <dbReference type="Proteomes" id="UP000828390"/>
    </source>
</evidence>
<feature type="region of interest" description="Disordered" evidence="1">
    <location>
        <begin position="1"/>
        <end position="25"/>
    </location>
</feature>
<dbReference type="AlphaFoldDB" id="A0A9D4F3I5"/>
<gene>
    <name evidence="2" type="ORF">DPMN_168839</name>
</gene>
<name>A0A9D4F3I5_DREPO</name>
<keyword evidence="3" id="KW-1185">Reference proteome</keyword>
<accession>A0A9D4F3I5</accession>
<reference evidence="2" key="2">
    <citation type="submission" date="2020-11" db="EMBL/GenBank/DDBJ databases">
        <authorList>
            <person name="McCartney M.A."/>
            <person name="Auch B."/>
            <person name="Kono T."/>
            <person name="Mallez S."/>
            <person name="Becker A."/>
            <person name="Gohl D.M."/>
            <person name="Silverstein K.A.T."/>
            <person name="Koren S."/>
            <person name="Bechman K.B."/>
            <person name="Herman A."/>
            <person name="Abrahante J.E."/>
            <person name="Garbe J."/>
        </authorList>
    </citation>
    <scope>NUCLEOTIDE SEQUENCE</scope>
    <source>
        <strain evidence="2">Duluth1</strain>
        <tissue evidence="2">Whole animal</tissue>
    </source>
</reference>
<protein>
    <submittedName>
        <fullName evidence="2">Uncharacterized protein</fullName>
    </submittedName>
</protein>
<dbReference type="EMBL" id="JAIWYP010000008">
    <property type="protein sequence ID" value="KAH3790634.1"/>
    <property type="molecule type" value="Genomic_DNA"/>
</dbReference>
<evidence type="ECO:0000313" key="2">
    <source>
        <dbReference type="EMBL" id="KAH3790634.1"/>
    </source>
</evidence>
<dbReference type="Proteomes" id="UP000828390">
    <property type="component" value="Unassembled WGS sequence"/>
</dbReference>